<dbReference type="GO" id="GO:0098609">
    <property type="term" value="P:cell-cell adhesion"/>
    <property type="evidence" value="ECO:0007669"/>
    <property type="project" value="InterPro"/>
</dbReference>
<comment type="similarity">
    <text evidence="2">Belongs to the immunoglobulin superfamily. ICAM family.</text>
</comment>
<keyword evidence="7" id="KW-0130">Cell adhesion</keyword>
<dbReference type="PRINTS" id="PR01472">
    <property type="entry name" value="ICAMVCAM1"/>
</dbReference>
<organism evidence="20 21">
    <name type="scientific">Octodon degus</name>
    <name type="common">Degu</name>
    <name type="synonym">Sciurus degus</name>
    <dbReference type="NCBI Taxonomy" id="10160"/>
    <lineage>
        <taxon>Eukaryota</taxon>
        <taxon>Metazoa</taxon>
        <taxon>Chordata</taxon>
        <taxon>Craniata</taxon>
        <taxon>Vertebrata</taxon>
        <taxon>Euteleostomi</taxon>
        <taxon>Mammalia</taxon>
        <taxon>Eutheria</taxon>
        <taxon>Euarchontoglires</taxon>
        <taxon>Glires</taxon>
        <taxon>Rodentia</taxon>
        <taxon>Hystricomorpha</taxon>
        <taxon>Octodontidae</taxon>
        <taxon>Octodon</taxon>
    </lineage>
</organism>
<dbReference type="FunFam" id="2.60.40.10:FF:000459">
    <property type="entry name" value="Intercellular adhesion molecule 1"/>
    <property type="match status" value="1"/>
</dbReference>
<feature type="domain" description="Ig-like" evidence="19">
    <location>
        <begin position="391"/>
        <end position="469"/>
    </location>
</feature>
<accession>A0A6P3FAH5</accession>
<feature type="signal peptide" evidence="18">
    <location>
        <begin position="1"/>
        <end position="19"/>
    </location>
</feature>
<comment type="subcellular location">
    <subcellularLocation>
        <location evidence="1">Membrane</location>
        <topology evidence="1">Single-pass type I membrane protein</topology>
    </subcellularLocation>
</comment>
<dbReference type="FunFam" id="2.60.40.10:FF:000641">
    <property type="entry name" value="Intercellular adhesion molecule 1"/>
    <property type="match status" value="1"/>
</dbReference>
<dbReference type="CDD" id="cd00096">
    <property type="entry name" value="Ig"/>
    <property type="match status" value="1"/>
</dbReference>
<dbReference type="PROSITE" id="PS50835">
    <property type="entry name" value="IG_LIKE"/>
    <property type="match status" value="1"/>
</dbReference>
<comment type="function">
    <text evidence="13">ICAM proteins are ligands for the leukocyte adhesion protein LFA-1 (integrin alpha-L/beta-2). During leukocyte trans-endothelial migration, ICAM1 engagement promotes the assembly of endothelial apical cups through ARHGEF26/SGEF and RHOG activation.</text>
</comment>
<dbReference type="SUPFAM" id="SSF48726">
    <property type="entry name" value="Immunoglobulin"/>
    <property type="match status" value="5"/>
</dbReference>
<dbReference type="GeneID" id="101587965"/>
<proteinExistence type="inferred from homology"/>
<evidence type="ECO:0000313" key="20">
    <source>
        <dbReference type="Proteomes" id="UP000515203"/>
    </source>
</evidence>
<evidence type="ECO:0000256" key="4">
    <source>
        <dbReference type="ARBA" id="ARBA00022729"/>
    </source>
</evidence>
<evidence type="ECO:0000313" key="21">
    <source>
        <dbReference type="RefSeq" id="XP_004633061.1"/>
    </source>
</evidence>
<dbReference type="InterPro" id="IPR013768">
    <property type="entry name" value="ICAM_N"/>
</dbReference>
<dbReference type="Pfam" id="PF21146">
    <property type="entry name" value="ICAM1_3_5_D2"/>
    <property type="match status" value="1"/>
</dbReference>
<gene>
    <name evidence="21" type="primary">Icam1</name>
</gene>
<evidence type="ECO:0000256" key="8">
    <source>
        <dbReference type="ARBA" id="ARBA00022989"/>
    </source>
</evidence>
<dbReference type="InterPro" id="IPR003598">
    <property type="entry name" value="Ig_sub2"/>
</dbReference>
<dbReference type="InterPro" id="IPR036179">
    <property type="entry name" value="Ig-like_dom_sf"/>
</dbReference>
<dbReference type="FunCoup" id="A0A6P3FAH5">
    <property type="interactions" value="515"/>
</dbReference>
<dbReference type="Proteomes" id="UP000515203">
    <property type="component" value="Unplaced"/>
</dbReference>
<dbReference type="InParanoid" id="A0A6P3FAH5"/>
<dbReference type="InterPro" id="IPR003599">
    <property type="entry name" value="Ig_sub"/>
</dbReference>
<comment type="subunit">
    <text evidence="14">Homodimer. Interacts with MUC1 and promotes cell aggregation in epithelial cells. Interacts with ARHGEF26/SGEF. Interacts (on T cell side) with CD81, CD247 and CD9 at immunological synapses between antigen-presenting cells and T cells.</text>
</comment>
<dbReference type="PANTHER" id="PTHR13771:SF18">
    <property type="entry name" value="INTERCELLULAR ADHESION MOLECULE 1"/>
    <property type="match status" value="1"/>
</dbReference>
<dbReference type="PANTHER" id="PTHR13771">
    <property type="entry name" value="INTERCELLULAR ADHESION MOLECULE"/>
    <property type="match status" value="1"/>
</dbReference>
<evidence type="ECO:0000256" key="12">
    <source>
        <dbReference type="ARBA" id="ARBA00023319"/>
    </source>
</evidence>
<keyword evidence="9 17" id="KW-0472">Membrane</keyword>
<keyword evidence="20" id="KW-1185">Reference proteome</keyword>
<evidence type="ECO:0000256" key="16">
    <source>
        <dbReference type="SAM" id="MobiDB-lite"/>
    </source>
</evidence>
<dbReference type="FunFam" id="2.60.40.10:FF:000338">
    <property type="entry name" value="intercellular adhesion molecule 5"/>
    <property type="match status" value="1"/>
</dbReference>
<dbReference type="CTD" id="3383"/>
<dbReference type="Pfam" id="PF03921">
    <property type="entry name" value="ICAM_N"/>
    <property type="match status" value="1"/>
</dbReference>
<evidence type="ECO:0000256" key="9">
    <source>
        <dbReference type="ARBA" id="ARBA00023136"/>
    </source>
</evidence>
<protein>
    <recommendedName>
        <fullName evidence="15">Intercellular adhesion molecule 1</fullName>
    </recommendedName>
</protein>
<dbReference type="InterPro" id="IPR048679">
    <property type="entry name" value="ICAM1_3_5_D2"/>
</dbReference>
<evidence type="ECO:0000256" key="10">
    <source>
        <dbReference type="ARBA" id="ARBA00023157"/>
    </source>
</evidence>
<keyword evidence="5" id="KW-0677">Repeat</keyword>
<keyword evidence="3 17" id="KW-0812">Transmembrane</keyword>
<evidence type="ECO:0000256" key="18">
    <source>
        <dbReference type="SAM" id="SignalP"/>
    </source>
</evidence>
<feature type="transmembrane region" description="Helical" evidence="17">
    <location>
        <begin position="480"/>
        <end position="501"/>
    </location>
</feature>
<keyword evidence="4 18" id="KW-0732">Signal</keyword>
<evidence type="ECO:0000256" key="11">
    <source>
        <dbReference type="ARBA" id="ARBA00023180"/>
    </source>
</evidence>
<dbReference type="GO" id="GO:0005886">
    <property type="term" value="C:plasma membrane"/>
    <property type="evidence" value="ECO:0007669"/>
    <property type="project" value="TreeGrafter"/>
</dbReference>
<sequence length="548" mass="59692">MAPLPVLLALLGVVLPTVADDLKVSVFPKEATVPRGGFILLNCSFSGCDPQSQGSKHGLETHFPKVVVDSGINWKLFELQVPEDGSPMCFLFCPSKEQGTASVSLTVYSFPDRVELSPLPPWQPVGENLTLRCLVAGGAPRRRLTAVLLRGQEELSRQPVVGGLAEVTATVRVGRDDHGANFSCRTELDLRSEGLELFLNTSASRQLRTFVLPETAPEFVLPEALEAGTRQLVTCSLDGLFPALEAKVHLALGDHKLNTTVTYRDDSLSASAPLEVTAQEEGDQQLVCAILLGNRSRESWRNLTVYSFPEPVLTLNASVVSEGDLVMVNCEACPGAIVTLSGAPAESPSHLLLNARAKDNNRSFFCSAALEVAGQVLFKNQTQQLTVLYGPQLNDSDCPGSWTWPEGSQQILRCQARGNPRPQLQCYRKSDNTSLPIGSLRSVKREHEGTYVCRAVSPRGEASREVLVTVLYNQGNTHHVLIIVLVAILVLVSVVAATYLYNRQRKIRKYKLQKAAEALLLKPKPHLPESAPDLGASPLPQQQQQQQC</sequence>
<keyword evidence="8 17" id="KW-1133">Transmembrane helix</keyword>
<evidence type="ECO:0000256" key="6">
    <source>
        <dbReference type="ARBA" id="ARBA00022843"/>
    </source>
</evidence>
<evidence type="ECO:0000256" key="13">
    <source>
        <dbReference type="ARBA" id="ARBA00037418"/>
    </source>
</evidence>
<dbReference type="Gene3D" id="2.60.40.10">
    <property type="entry name" value="Immunoglobulins"/>
    <property type="match status" value="5"/>
</dbReference>
<dbReference type="SMART" id="SM00408">
    <property type="entry name" value="IGc2"/>
    <property type="match status" value="1"/>
</dbReference>
<dbReference type="InterPro" id="IPR013783">
    <property type="entry name" value="Ig-like_fold"/>
</dbReference>
<dbReference type="FunFam" id="2.60.40.10:FF:000648">
    <property type="entry name" value="Intercellular adhesion molecule 1"/>
    <property type="match status" value="1"/>
</dbReference>
<keyword evidence="10" id="KW-1015">Disulfide bond</keyword>
<feature type="region of interest" description="Disordered" evidence="16">
    <location>
        <begin position="525"/>
        <end position="548"/>
    </location>
</feature>
<reference evidence="21" key="1">
    <citation type="submission" date="2025-08" db="UniProtKB">
        <authorList>
            <consortium name="RefSeq"/>
        </authorList>
    </citation>
    <scope>IDENTIFICATION</scope>
</reference>
<keyword evidence="6" id="KW-0832">Ubl conjugation</keyword>
<dbReference type="SMART" id="SM00409">
    <property type="entry name" value="IG"/>
    <property type="match status" value="3"/>
</dbReference>
<evidence type="ECO:0000256" key="1">
    <source>
        <dbReference type="ARBA" id="ARBA00004479"/>
    </source>
</evidence>
<dbReference type="InterPro" id="IPR003988">
    <property type="entry name" value="ICAM"/>
</dbReference>
<keyword evidence="11" id="KW-0325">Glycoprotein</keyword>
<evidence type="ECO:0000256" key="17">
    <source>
        <dbReference type="SAM" id="Phobius"/>
    </source>
</evidence>
<evidence type="ECO:0000256" key="7">
    <source>
        <dbReference type="ARBA" id="ARBA00022889"/>
    </source>
</evidence>
<evidence type="ECO:0000256" key="3">
    <source>
        <dbReference type="ARBA" id="ARBA00022692"/>
    </source>
</evidence>
<feature type="chain" id="PRO_5028295756" description="Intercellular adhesion molecule 1" evidence="18">
    <location>
        <begin position="20"/>
        <end position="548"/>
    </location>
</feature>
<name>A0A6P3FAH5_OCTDE</name>
<evidence type="ECO:0000259" key="19">
    <source>
        <dbReference type="PROSITE" id="PS50835"/>
    </source>
</evidence>
<dbReference type="GO" id="GO:0005178">
    <property type="term" value="F:integrin binding"/>
    <property type="evidence" value="ECO:0007669"/>
    <property type="project" value="InterPro"/>
</dbReference>
<dbReference type="RefSeq" id="XP_004633061.1">
    <property type="nucleotide sequence ID" value="XM_004633004.2"/>
</dbReference>
<dbReference type="InterPro" id="IPR047012">
    <property type="entry name" value="ICAM_VCAM"/>
</dbReference>
<dbReference type="AlphaFoldDB" id="A0A6P3FAH5"/>
<evidence type="ECO:0000256" key="2">
    <source>
        <dbReference type="ARBA" id="ARBA00005925"/>
    </source>
</evidence>
<evidence type="ECO:0000256" key="5">
    <source>
        <dbReference type="ARBA" id="ARBA00022737"/>
    </source>
</evidence>
<keyword evidence="12" id="KW-0393">Immunoglobulin domain</keyword>
<evidence type="ECO:0000256" key="14">
    <source>
        <dbReference type="ARBA" id="ARBA00038746"/>
    </source>
</evidence>
<dbReference type="InterPro" id="IPR007110">
    <property type="entry name" value="Ig-like_dom"/>
</dbReference>
<dbReference type="OrthoDB" id="6250964at2759"/>
<dbReference type="InterPro" id="IPR003987">
    <property type="entry name" value="ICAM_VCAM_N"/>
</dbReference>
<dbReference type="PRINTS" id="PR01473">
    <property type="entry name" value="ICAM"/>
</dbReference>
<evidence type="ECO:0000256" key="15">
    <source>
        <dbReference type="ARBA" id="ARBA00040566"/>
    </source>
</evidence>